<dbReference type="EMBL" id="SHLI01000001">
    <property type="protein sequence ID" value="RZU99596.1"/>
    <property type="molecule type" value="Genomic_DNA"/>
</dbReference>
<name>A0A4Q8D2H5_9GAMM</name>
<dbReference type="GO" id="GO:0016740">
    <property type="term" value="F:transferase activity"/>
    <property type="evidence" value="ECO:0007669"/>
    <property type="project" value="UniProtKB-KW"/>
</dbReference>
<dbReference type="OrthoDB" id="9800698at2"/>
<evidence type="ECO:0000313" key="1">
    <source>
        <dbReference type="EMBL" id="RZU99596.1"/>
    </source>
</evidence>
<keyword evidence="2" id="KW-1185">Reference proteome</keyword>
<protein>
    <submittedName>
        <fullName evidence="1">Sulfotransferase family protein</fullName>
    </submittedName>
</protein>
<dbReference type="InterPro" id="IPR027417">
    <property type="entry name" value="P-loop_NTPase"/>
</dbReference>
<keyword evidence="1" id="KW-0808">Transferase</keyword>
<accession>A0A4Q8D2H5</accession>
<dbReference type="SUPFAM" id="SSF52540">
    <property type="entry name" value="P-loop containing nucleoside triphosphate hydrolases"/>
    <property type="match status" value="1"/>
</dbReference>
<dbReference type="Gene3D" id="3.40.50.300">
    <property type="entry name" value="P-loop containing nucleotide triphosphate hydrolases"/>
    <property type="match status" value="1"/>
</dbReference>
<comment type="caution">
    <text evidence="1">The sequence shown here is derived from an EMBL/GenBank/DDBJ whole genome shotgun (WGS) entry which is preliminary data.</text>
</comment>
<reference evidence="1 2" key="1">
    <citation type="submission" date="2019-02" db="EMBL/GenBank/DDBJ databases">
        <title>Genomic Encyclopedia of Type Strains, Phase IV (KMG-IV): sequencing the most valuable type-strain genomes for metagenomic binning, comparative biology and taxonomic classification.</title>
        <authorList>
            <person name="Goeker M."/>
        </authorList>
    </citation>
    <scope>NUCLEOTIDE SEQUENCE [LARGE SCALE GENOMIC DNA]</scope>
    <source>
        <strain evidence="1 2">DSM 21056</strain>
    </source>
</reference>
<evidence type="ECO:0000313" key="2">
    <source>
        <dbReference type="Proteomes" id="UP000292298"/>
    </source>
</evidence>
<organism evidence="1 2">
    <name type="scientific">Spiribacter vilamensis</name>
    <dbReference type="NCBI Taxonomy" id="531306"/>
    <lineage>
        <taxon>Bacteria</taxon>
        <taxon>Pseudomonadati</taxon>
        <taxon>Pseudomonadota</taxon>
        <taxon>Gammaproteobacteria</taxon>
        <taxon>Chromatiales</taxon>
        <taxon>Ectothiorhodospiraceae</taxon>
        <taxon>Spiribacter</taxon>
    </lineage>
</organism>
<dbReference type="RefSeq" id="WP_130503819.1">
    <property type="nucleotide sequence ID" value="NZ_SHLI01000001.1"/>
</dbReference>
<proteinExistence type="predicted"/>
<dbReference type="Pfam" id="PF13469">
    <property type="entry name" value="Sulfotransfer_3"/>
    <property type="match status" value="1"/>
</dbReference>
<dbReference type="AlphaFoldDB" id="A0A4Q8D2H5"/>
<dbReference type="Proteomes" id="UP000292298">
    <property type="component" value="Unassembled WGS sequence"/>
</dbReference>
<sequence length="313" mass="36762">MRVFKKAKTKTLQLFGRGVLSPLESVLFWKYQDSLLFPPVFFLGAPRSGTTLAMQVITDVFDVGYISNQHCKYFGAPAIAEKFFHPTAERPRSGFHSIHGRTNSAYEPAECGQWWYRFFRRHPRYVDLKGANKRKMHRFRRSVKSLIDAFERPVVFKNPHAALRIQPIEKFIPESLYIVVHRDEIDNAHSLLDVRQKVHKDYGKWWSMEPPSIEQLEKLPAPEQVVEQVRRIYATINQDLSLSDVKPSKCFFLKYEDLCDDPAKEMDRLEQFFKDNECQIERLNPPPKPFPRRNSITIDAELYAEVKKYAEKH</sequence>
<gene>
    <name evidence="1" type="ORF">EV698_1889</name>
</gene>